<comment type="caution">
    <text evidence="1">The sequence shown here is derived from an EMBL/GenBank/DDBJ whole genome shotgun (WGS) entry which is preliminary data.</text>
</comment>
<evidence type="ECO:0008006" key="3">
    <source>
        <dbReference type="Google" id="ProtNLM"/>
    </source>
</evidence>
<evidence type="ECO:0000313" key="2">
    <source>
        <dbReference type="Proteomes" id="UP001459714"/>
    </source>
</evidence>
<sequence>MNFGTVEFEGKVFNLLEEADLTNRVLGGVYTDYNDASDEEVYHFEMKAKAIDQDGKECVIYWIFQDAKGHAKELDEFDYTLVNRIEYDFI</sequence>
<gene>
    <name evidence="1" type="ORF">NST17_19590</name>
</gene>
<organism evidence="1 2">
    <name type="scientific">Caldifermentibacillus hisashii</name>
    <dbReference type="NCBI Taxonomy" id="996558"/>
    <lineage>
        <taxon>Bacteria</taxon>
        <taxon>Bacillati</taxon>
        <taxon>Bacillota</taxon>
        <taxon>Bacilli</taxon>
        <taxon>Bacillales</taxon>
        <taxon>Bacillaceae</taxon>
        <taxon>Caldifermentibacillus</taxon>
    </lineage>
</organism>
<protein>
    <recommendedName>
        <fullName evidence="3">Gamma-glutamylcyclotransferase AIG2-like domain-containing protein</fullName>
    </recommendedName>
</protein>
<dbReference type="Proteomes" id="UP001459714">
    <property type="component" value="Unassembled WGS sequence"/>
</dbReference>
<dbReference type="RefSeq" id="WP_342020997.1">
    <property type="nucleotide sequence ID" value="NZ_JBBYAK010000002.1"/>
</dbReference>
<reference evidence="1 2" key="1">
    <citation type="submission" date="2024-03" db="EMBL/GenBank/DDBJ databases">
        <title>Bacilli Hybrid Assemblies.</title>
        <authorList>
            <person name="Kovac J."/>
        </authorList>
    </citation>
    <scope>NUCLEOTIDE SEQUENCE [LARGE SCALE GENOMIC DNA]</scope>
    <source>
        <strain evidence="1 2">FSL M8-0022</strain>
    </source>
</reference>
<name>A0ABU9K480_9BACI</name>
<proteinExistence type="predicted"/>
<keyword evidence="2" id="KW-1185">Reference proteome</keyword>
<accession>A0ABU9K480</accession>
<evidence type="ECO:0000313" key="1">
    <source>
        <dbReference type="EMBL" id="MEL3959359.1"/>
    </source>
</evidence>
<dbReference type="EMBL" id="JBBYAK010000002">
    <property type="protein sequence ID" value="MEL3959359.1"/>
    <property type="molecule type" value="Genomic_DNA"/>
</dbReference>